<reference evidence="2" key="2">
    <citation type="submission" date="2025-08" db="UniProtKB">
        <authorList>
            <consortium name="Ensembl"/>
        </authorList>
    </citation>
    <scope>IDENTIFICATION</scope>
</reference>
<reference evidence="2 3" key="1">
    <citation type="submission" date="2020-06" db="EMBL/GenBank/DDBJ databases">
        <authorList>
            <consortium name="Wellcome Sanger Institute Data Sharing"/>
        </authorList>
    </citation>
    <scope>NUCLEOTIDE SEQUENCE [LARGE SCALE GENOMIC DNA]</scope>
</reference>
<accession>A0AAY4E8I3</accession>
<proteinExistence type="predicted"/>
<evidence type="ECO:0000313" key="3">
    <source>
        <dbReference type="Proteomes" id="UP000694580"/>
    </source>
</evidence>
<feature type="region of interest" description="Disordered" evidence="1">
    <location>
        <begin position="1"/>
        <end position="37"/>
    </location>
</feature>
<feature type="compositionally biased region" description="Basic residues" evidence="1">
    <location>
        <begin position="1"/>
        <end position="21"/>
    </location>
</feature>
<dbReference type="Proteomes" id="UP000694580">
    <property type="component" value="Chromosome 16"/>
</dbReference>
<organism evidence="2 3">
    <name type="scientific">Denticeps clupeoides</name>
    <name type="common">denticle herring</name>
    <dbReference type="NCBI Taxonomy" id="299321"/>
    <lineage>
        <taxon>Eukaryota</taxon>
        <taxon>Metazoa</taxon>
        <taxon>Chordata</taxon>
        <taxon>Craniata</taxon>
        <taxon>Vertebrata</taxon>
        <taxon>Euteleostomi</taxon>
        <taxon>Actinopterygii</taxon>
        <taxon>Neopterygii</taxon>
        <taxon>Teleostei</taxon>
        <taxon>Clupei</taxon>
        <taxon>Clupeiformes</taxon>
        <taxon>Denticipitoidei</taxon>
        <taxon>Denticipitidae</taxon>
        <taxon>Denticeps</taxon>
    </lineage>
</organism>
<sequence>MPHYLKTSKGRGKKKKKKKKKDAPAMLGNASLSKSSSGKACLPLLFPLSSAGTSLRETVAGRWLMSSVLNHRTAEWFYAYFICISLNRGGRFQCFKLGLIPICGGRMYIK</sequence>
<dbReference type="GeneTree" id="ENSGT00940000177809"/>
<evidence type="ECO:0000313" key="2">
    <source>
        <dbReference type="Ensembl" id="ENSDCDP00010053609.1"/>
    </source>
</evidence>
<evidence type="ECO:0000256" key="1">
    <source>
        <dbReference type="SAM" id="MobiDB-lite"/>
    </source>
</evidence>
<dbReference type="Ensembl" id="ENSDCDT00010064117.1">
    <property type="protein sequence ID" value="ENSDCDP00010053609.1"/>
    <property type="gene ID" value="ENSDCDG00010031107.1"/>
</dbReference>
<protein>
    <submittedName>
        <fullName evidence="2">Uncharacterized protein</fullName>
    </submittedName>
</protein>
<keyword evidence="3" id="KW-1185">Reference proteome</keyword>
<dbReference type="AlphaFoldDB" id="A0AAY4E8I3"/>
<name>A0AAY4E8I3_9TELE</name>
<reference evidence="2" key="3">
    <citation type="submission" date="2025-09" db="UniProtKB">
        <authorList>
            <consortium name="Ensembl"/>
        </authorList>
    </citation>
    <scope>IDENTIFICATION</scope>
</reference>